<evidence type="ECO:0000256" key="1">
    <source>
        <dbReference type="SAM" id="MobiDB-lite"/>
    </source>
</evidence>
<feature type="compositionally biased region" description="Polar residues" evidence="1">
    <location>
        <begin position="72"/>
        <end position="91"/>
    </location>
</feature>
<evidence type="ECO:0000313" key="3">
    <source>
        <dbReference type="Proteomes" id="UP001153636"/>
    </source>
</evidence>
<dbReference type="EMBL" id="OV651821">
    <property type="protein sequence ID" value="CAH1115635.1"/>
    <property type="molecule type" value="Genomic_DNA"/>
</dbReference>
<sequence>MHKVPKLRTYENVLFKPYACVKCGGQHRTATCKKTLDTPDKCVLFEENHPASYKGCDVYNNLQKARRRPINQIPSQNNTQRNININDINQFPQINTHQPQINPQPIPQTSYAQRVTRNQSSDISEQ</sequence>
<accession>A0A9P0D7Z1</accession>
<reference evidence="2" key="1">
    <citation type="submission" date="2022-01" db="EMBL/GenBank/DDBJ databases">
        <authorList>
            <person name="King R."/>
        </authorList>
    </citation>
    <scope>NUCLEOTIDE SEQUENCE</scope>
</reference>
<keyword evidence="3" id="KW-1185">Reference proteome</keyword>
<feature type="region of interest" description="Disordered" evidence="1">
    <location>
        <begin position="68"/>
        <end position="126"/>
    </location>
</feature>
<proteinExistence type="predicted"/>
<dbReference type="Proteomes" id="UP001153636">
    <property type="component" value="Chromosome 9"/>
</dbReference>
<feature type="compositionally biased region" description="Polar residues" evidence="1">
    <location>
        <begin position="110"/>
        <end position="126"/>
    </location>
</feature>
<dbReference type="OrthoDB" id="6754491at2759"/>
<name>A0A9P0D7Z1_9CUCU</name>
<feature type="compositionally biased region" description="Low complexity" evidence="1">
    <location>
        <begin position="92"/>
        <end position="109"/>
    </location>
</feature>
<organism evidence="2 3">
    <name type="scientific">Psylliodes chrysocephalus</name>
    <dbReference type="NCBI Taxonomy" id="3402493"/>
    <lineage>
        <taxon>Eukaryota</taxon>
        <taxon>Metazoa</taxon>
        <taxon>Ecdysozoa</taxon>
        <taxon>Arthropoda</taxon>
        <taxon>Hexapoda</taxon>
        <taxon>Insecta</taxon>
        <taxon>Pterygota</taxon>
        <taxon>Neoptera</taxon>
        <taxon>Endopterygota</taxon>
        <taxon>Coleoptera</taxon>
        <taxon>Polyphaga</taxon>
        <taxon>Cucujiformia</taxon>
        <taxon>Chrysomeloidea</taxon>
        <taxon>Chrysomelidae</taxon>
        <taxon>Galerucinae</taxon>
        <taxon>Alticini</taxon>
        <taxon>Psylliodes</taxon>
    </lineage>
</organism>
<dbReference type="AlphaFoldDB" id="A0A9P0D7Z1"/>
<gene>
    <name evidence="2" type="ORF">PSYICH_LOCUS15630</name>
</gene>
<protein>
    <submittedName>
        <fullName evidence="2">Uncharacterized protein</fullName>
    </submittedName>
</protein>
<evidence type="ECO:0000313" key="2">
    <source>
        <dbReference type="EMBL" id="CAH1115635.1"/>
    </source>
</evidence>